<evidence type="ECO:0000313" key="3">
    <source>
        <dbReference type="Proteomes" id="UP001066276"/>
    </source>
</evidence>
<proteinExistence type="predicted"/>
<accession>A0AAV7PUD9</accession>
<feature type="compositionally biased region" description="Basic and acidic residues" evidence="1">
    <location>
        <begin position="1"/>
        <end position="11"/>
    </location>
</feature>
<organism evidence="2 3">
    <name type="scientific">Pleurodeles waltl</name>
    <name type="common">Iberian ribbed newt</name>
    <dbReference type="NCBI Taxonomy" id="8319"/>
    <lineage>
        <taxon>Eukaryota</taxon>
        <taxon>Metazoa</taxon>
        <taxon>Chordata</taxon>
        <taxon>Craniata</taxon>
        <taxon>Vertebrata</taxon>
        <taxon>Euteleostomi</taxon>
        <taxon>Amphibia</taxon>
        <taxon>Batrachia</taxon>
        <taxon>Caudata</taxon>
        <taxon>Salamandroidea</taxon>
        <taxon>Salamandridae</taxon>
        <taxon>Pleurodelinae</taxon>
        <taxon>Pleurodeles</taxon>
    </lineage>
</organism>
<dbReference type="EMBL" id="JANPWB010000011">
    <property type="protein sequence ID" value="KAJ1131828.1"/>
    <property type="molecule type" value="Genomic_DNA"/>
</dbReference>
<sequence>MCSDEPRHTTRAEGWAGEQPPRPSGRWRERCCTHVLTAPGCVRRGTGAQGYHAWEIQCHRGPGGARGPPSSPVGSQ</sequence>
<dbReference type="AlphaFoldDB" id="A0AAV7PUD9"/>
<evidence type="ECO:0000313" key="2">
    <source>
        <dbReference type="EMBL" id="KAJ1131828.1"/>
    </source>
</evidence>
<protein>
    <submittedName>
        <fullName evidence="2">Uncharacterized protein</fullName>
    </submittedName>
</protein>
<dbReference type="Proteomes" id="UP001066276">
    <property type="component" value="Chromosome 7"/>
</dbReference>
<gene>
    <name evidence="2" type="ORF">NDU88_010160</name>
</gene>
<reference evidence="2" key="1">
    <citation type="journal article" date="2022" name="bioRxiv">
        <title>Sequencing and chromosome-scale assembly of the giantPleurodeles waltlgenome.</title>
        <authorList>
            <person name="Brown T."/>
            <person name="Elewa A."/>
            <person name="Iarovenko S."/>
            <person name="Subramanian E."/>
            <person name="Araus A.J."/>
            <person name="Petzold A."/>
            <person name="Susuki M."/>
            <person name="Suzuki K.-i.T."/>
            <person name="Hayashi T."/>
            <person name="Toyoda A."/>
            <person name="Oliveira C."/>
            <person name="Osipova E."/>
            <person name="Leigh N.D."/>
            <person name="Simon A."/>
            <person name="Yun M.H."/>
        </authorList>
    </citation>
    <scope>NUCLEOTIDE SEQUENCE</scope>
    <source>
        <strain evidence="2">20211129_DDA</strain>
        <tissue evidence="2">Liver</tissue>
    </source>
</reference>
<name>A0AAV7PUD9_PLEWA</name>
<keyword evidence="3" id="KW-1185">Reference proteome</keyword>
<evidence type="ECO:0000256" key="1">
    <source>
        <dbReference type="SAM" id="MobiDB-lite"/>
    </source>
</evidence>
<feature type="region of interest" description="Disordered" evidence="1">
    <location>
        <begin position="1"/>
        <end position="27"/>
    </location>
</feature>
<comment type="caution">
    <text evidence="2">The sequence shown here is derived from an EMBL/GenBank/DDBJ whole genome shotgun (WGS) entry which is preliminary data.</text>
</comment>